<dbReference type="Proteomes" id="UP000306113">
    <property type="component" value="Unassembled WGS sequence"/>
</dbReference>
<dbReference type="SUPFAM" id="SSF53659">
    <property type="entry name" value="Isocitrate/Isopropylmalate dehydrogenase-like"/>
    <property type="match status" value="1"/>
</dbReference>
<protein>
    <submittedName>
        <fullName evidence="5">Phosphate acetyltransferase</fullName>
    </submittedName>
</protein>
<organism evidence="5 6">
    <name type="scientific">Thalassobius vesicularis</name>
    <dbReference type="NCBI Taxonomy" id="1294297"/>
    <lineage>
        <taxon>Bacteria</taxon>
        <taxon>Pseudomonadati</taxon>
        <taxon>Pseudomonadota</taxon>
        <taxon>Alphaproteobacteria</taxon>
        <taxon>Rhodobacterales</taxon>
        <taxon>Roseobacteraceae</taxon>
        <taxon>Thalassovita</taxon>
    </lineage>
</organism>
<proteinExistence type="inferred from homology"/>
<comment type="caution">
    <text evidence="5">The sequence shown here is derived from an EMBL/GenBank/DDBJ whole genome shotgun (WGS) entry which is preliminary data.</text>
</comment>
<feature type="domain" description="Phosphate acetyl/butaryl transferase" evidence="4">
    <location>
        <begin position="93"/>
        <end position="305"/>
    </location>
</feature>
<dbReference type="Gene3D" id="3.40.718.10">
    <property type="entry name" value="Isopropylmalate Dehydrogenase"/>
    <property type="match status" value="1"/>
</dbReference>
<dbReference type="PANTHER" id="PTHR43356">
    <property type="entry name" value="PHOSPHATE ACETYLTRANSFERASE"/>
    <property type="match status" value="1"/>
</dbReference>
<dbReference type="Pfam" id="PF01515">
    <property type="entry name" value="PTA_PTB"/>
    <property type="match status" value="1"/>
</dbReference>
<evidence type="ECO:0000256" key="1">
    <source>
        <dbReference type="ARBA" id="ARBA00005656"/>
    </source>
</evidence>
<comment type="similarity">
    <text evidence="1">Belongs to the phosphate acetyltransferase and butyryltransferase family.</text>
</comment>
<keyword evidence="6" id="KW-1185">Reference proteome</keyword>
<evidence type="ECO:0000256" key="2">
    <source>
        <dbReference type="ARBA" id="ARBA00022679"/>
    </source>
</evidence>
<dbReference type="AlphaFoldDB" id="A0A4S3MAN4"/>
<dbReference type="OrthoDB" id="9800237at2"/>
<sequence length="314" mass="32697">MSVRDPFPFLSPVTAQAPQRLLNQAHDLPKPRVALVNAGSVNALEGIREAADLGLAKPVLIGDVDKIKATADEIEWDITGIPLIEAPHVTAAPKAAELARNGEVQAIMKGQIHTSTFLKGLLPVSAGLREPGTRCGHVFHITAPGSDRPLLMTDGALNVDPDVETRKECLRHAVKLAHQLGIKDPKCGILSATEDPIPSLPNSVEARQIAEWAKDALPHCVVTGPMAMDLILSKEAAIAKGFDSPVCGDADIILSPNITTANAVFKLMVLGMGCCAAGLVLGAKVPILLTSRAQAAPARIASAALGVIAAGAPE</sequence>
<evidence type="ECO:0000313" key="5">
    <source>
        <dbReference type="EMBL" id="THD74148.1"/>
    </source>
</evidence>
<dbReference type="InterPro" id="IPR002505">
    <property type="entry name" value="PTA_PTB"/>
</dbReference>
<evidence type="ECO:0000259" key="4">
    <source>
        <dbReference type="Pfam" id="PF01515"/>
    </source>
</evidence>
<evidence type="ECO:0000256" key="3">
    <source>
        <dbReference type="ARBA" id="ARBA00023315"/>
    </source>
</evidence>
<reference evidence="5 6" key="1">
    <citation type="submission" date="2019-04" db="EMBL/GenBank/DDBJ databases">
        <title>Draft genome sequence of Youngimonas vesicularis.</title>
        <authorList>
            <person name="Hameed A."/>
        </authorList>
    </citation>
    <scope>NUCLEOTIDE SEQUENCE [LARGE SCALE GENOMIC DNA]</scope>
    <source>
        <strain evidence="5 6">CC-AMW-E</strain>
    </source>
</reference>
<dbReference type="PANTHER" id="PTHR43356:SF2">
    <property type="entry name" value="PHOSPHATE ACETYLTRANSFERASE"/>
    <property type="match status" value="1"/>
</dbReference>
<gene>
    <name evidence="5" type="ORF">E7681_10700</name>
</gene>
<accession>A0A4S3MAN4</accession>
<dbReference type="PIRSF" id="PIRSF000428">
    <property type="entry name" value="P_Ac_trans"/>
    <property type="match status" value="1"/>
</dbReference>
<dbReference type="EMBL" id="SSMD01000004">
    <property type="protein sequence ID" value="THD74148.1"/>
    <property type="molecule type" value="Genomic_DNA"/>
</dbReference>
<name>A0A4S3MAN4_9RHOB</name>
<keyword evidence="2 5" id="KW-0808">Transferase</keyword>
<dbReference type="GO" id="GO:0016746">
    <property type="term" value="F:acyltransferase activity"/>
    <property type="evidence" value="ECO:0007669"/>
    <property type="project" value="UniProtKB-KW"/>
</dbReference>
<evidence type="ECO:0000313" key="6">
    <source>
        <dbReference type="Proteomes" id="UP000306113"/>
    </source>
</evidence>
<keyword evidence="3" id="KW-0012">Acyltransferase</keyword>
<dbReference type="InterPro" id="IPR012147">
    <property type="entry name" value="P_Ac_Bu_trans"/>
</dbReference>
<dbReference type="InterPro" id="IPR050500">
    <property type="entry name" value="Phos_Acetyltrans/Butyryltrans"/>
</dbReference>